<dbReference type="GO" id="GO:0044205">
    <property type="term" value="P:'de novo' UMP biosynthetic process"/>
    <property type="evidence" value="ECO:0007669"/>
    <property type="project" value="UniProtKB-UniRule"/>
</dbReference>
<dbReference type="GO" id="GO:0004038">
    <property type="term" value="F:allantoinase activity"/>
    <property type="evidence" value="ECO:0007669"/>
    <property type="project" value="TreeGrafter"/>
</dbReference>
<dbReference type="UniPathway" id="UPA00070">
    <property type="reaction ID" value="UER00117"/>
</dbReference>
<feature type="binding site" evidence="4">
    <location>
        <begin position="56"/>
        <end position="58"/>
    </location>
    <ligand>
        <name>substrate</name>
    </ligand>
</feature>
<dbReference type="Gene3D" id="3.20.20.140">
    <property type="entry name" value="Metal-dependent hydrolases"/>
    <property type="match status" value="1"/>
</dbReference>
<dbReference type="Gene3D" id="2.30.40.10">
    <property type="entry name" value="Urease, subunit C, domain 1"/>
    <property type="match status" value="1"/>
</dbReference>
<feature type="active site" evidence="4">
    <location>
        <position position="277"/>
    </location>
</feature>
<feature type="binding site" evidence="4">
    <location>
        <position position="54"/>
    </location>
    <ligand>
        <name>Zn(2+)</name>
        <dbReference type="ChEBI" id="CHEBI:29105"/>
        <label>1</label>
    </ligand>
</feature>
<feature type="binding site" evidence="4">
    <location>
        <position position="277"/>
    </location>
    <ligand>
        <name>Zn(2+)</name>
        <dbReference type="ChEBI" id="CHEBI:29105"/>
        <label>1</label>
    </ligand>
</feature>
<feature type="domain" description="Amidohydrolase-related" evidence="5">
    <location>
        <begin position="269"/>
        <end position="356"/>
    </location>
</feature>
<dbReference type="EMBL" id="LKBH01000290">
    <property type="protein sequence ID" value="KQB33853.1"/>
    <property type="molecule type" value="Genomic_DNA"/>
</dbReference>
<gene>
    <name evidence="4" type="primary">pyrC</name>
    <name evidence="6" type="ORF">AOG55_01895</name>
</gene>
<comment type="cofactor">
    <cofactor evidence="4">
        <name>Zn(2+)</name>
        <dbReference type="ChEBI" id="CHEBI:29105"/>
    </cofactor>
    <text evidence="4">Binds 2 Zn(2+) ions per subunit.</text>
</comment>
<dbReference type="InParanoid" id="A0A0Q0VRK6"/>
<feature type="binding site" evidence="4">
    <location>
        <position position="136"/>
    </location>
    <ligand>
        <name>Zn(2+)</name>
        <dbReference type="ChEBI" id="CHEBI:29105"/>
        <label>1</label>
    </ligand>
</feature>
<sequence length="409" mass="46300">MYDKVFSGKFYYNGQFQDLDIGVCDGKISEIKKHINFKREILRHAVIPAGTDIHVHFRDPGETEKEDFRTGTISAIAGGTTTIFDMPNNKIKIDNYSAYRDKLEIVRRKAYSDFGLYSMFTGNNLDIIDKDSSGIKIYMGSTTNASGLNNYNASDINGINDLKIPVVFHAEDPVCLQKNHIEAKNLMEYNKSRPPECEDSAVSTASKMGFKNGIIAHLTHNIKTQYLREVTPHHLMLNDEMDLGSYGKVNPPLRSRELQGLLLDEYISGSYDILSSDHAPHTQNEKADFEYAPAGIIGVETRIPLMLALIQKKVLSMDVFIKTAIYNPAKIFNIKKGEIKIGNYADFMTVDFTSMERLNDYRLHSKNPESPFNGFDVIFPDEVIMRGIKIVSSREIIEDHTGKYIKELK</sequence>
<dbReference type="AlphaFoldDB" id="A0A0Q0VRK6"/>
<feature type="binding site" evidence="4">
    <location>
        <begin position="294"/>
        <end position="295"/>
    </location>
    <ligand>
        <name>substrate</name>
    </ligand>
</feature>
<dbReference type="EC" id="3.5.2.3" evidence="4"/>
<proteinExistence type="inferred from homology"/>
<comment type="pathway">
    <text evidence="4">Pyrimidine metabolism; UMP biosynthesis via de novo pathway; (S)-dihydroorotate from bicarbonate: step 3/3.</text>
</comment>
<evidence type="ECO:0000256" key="1">
    <source>
        <dbReference type="ARBA" id="ARBA00022723"/>
    </source>
</evidence>
<evidence type="ECO:0000259" key="5">
    <source>
        <dbReference type="Pfam" id="PF01979"/>
    </source>
</evidence>
<dbReference type="Proteomes" id="UP000050301">
    <property type="component" value="Unassembled WGS sequence"/>
</dbReference>
<keyword evidence="1 4" id="KW-0479">Metal-binding</keyword>
<evidence type="ECO:0000313" key="7">
    <source>
        <dbReference type="Proteomes" id="UP000050301"/>
    </source>
</evidence>
<evidence type="ECO:0000256" key="4">
    <source>
        <dbReference type="HAMAP-Rule" id="MF_00220"/>
    </source>
</evidence>
<accession>A0A0Q0VRK6</accession>
<dbReference type="InterPro" id="IPR011059">
    <property type="entry name" value="Metal-dep_hydrolase_composite"/>
</dbReference>
<dbReference type="GO" id="GO:0006145">
    <property type="term" value="P:purine nucleobase catabolic process"/>
    <property type="evidence" value="ECO:0007669"/>
    <property type="project" value="TreeGrafter"/>
</dbReference>
<keyword evidence="4" id="KW-0862">Zinc</keyword>
<reference evidence="6 7" key="1">
    <citation type="submission" date="2015-09" db="EMBL/GenBank/DDBJ databases">
        <title>Heavy metals and arsenic resistance mechanisms in polyextremophilic archaea of the family Ferroplasmaceae.</title>
        <authorList>
            <person name="Bulaev A.G."/>
            <person name="Kanygina A.V."/>
        </authorList>
    </citation>
    <scope>NUCLEOTIDE SEQUENCE [LARGE SCALE GENOMIC DNA]</scope>
    <source>
        <strain evidence="6 7">BH2</strain>
    </source>
</reference>
<dbReference type="InterPro" id="IPR006680">
    <property type="entry name" value="Amidohydro-rel"/>
</dbReference>
<dbReference type="SUPFAM" id="SSF51338">
    <property type="entry name" value="Composite domain of metallo-dependent hydrolases"/>
    <property type="match status" value="1"/>
</dbReference>
<comment type="caution">
    <text evidence="6">The sequence shown here is derived from an EMBL/GenBank/DDBJ whole genome shotgun (WGS) entry which is preliminary data.</text>
</comment>
<evidence type="ECO:0000256" key="3">
    <source>
        <dbReference type="ARBA" id="ARBA00022975"/>
    </source>
</evidence>
<dbReference type="PROSITE" id="PS00482">
    <property type="entry name" value="DIHYDROOROTASE_1"/>
    <property type="match status" value="1"/>
</dbReference>
<evidence type="ECO:0000313" key="6">
    <source>
        <dbReference type="EMBL" id="KQB33853.1"/>
    </source>
</evidence>
<keyword evidence="3 4" id="KW-0665">Pyrimidine biosynthesis</keyword>
<keyword evidence="7" id="KW-1185">Reference proteome</keyword>
<feature type="modified residue" description="N6-carboxylysine" evidence="4">
    <location>
        <position position="136"/>
    </location>
</feature>
<evidence type="ECO:0000256" key="2">
    <source>
        <dbReference type="ARBA" id="ARBA00022801"/>
    </source>
</evidence>
<feature type="domain" description="Amidohydrolase-related" evidence="5">
    <location>
        <begin position="46"/>
        <end position="121"/>
    </location>
</feature>
<comment type="function">
    <text evidence="4">Catalyzes the reversible cyclization of carbamoyl aspartate to dihydroorotate.</text>
</comment>
<dbReference type="FunCoup" id="A0A0Q0VRK6">
    <property type="interactions" value="70"/>
</dbReference>
<dbReference type="GO" id="GO:0005737">
    <property type="term" value="C:cytoplasm"/>
    <property type="evidence" value="ECO:0007669"/>
    <property type="project" value="TreeGrafter"/>
</dbReference>
<dbReference type="PROSITE" id="PS00483">
    <property type="entry name" value="DIHYDROOROTASE_2"/>
    <property type="match status" value="1"/>
</dbReference>
<dbReference type="RefSeq" id="WP_055041143.1">
    <property type="nucleotide sequence ID" value="NZ_LKBH01000290.1"/>
</dbReference>
<dbReference type="InterPro" id="IPR032466">
    <property type="entry name" value="Metal_Hydrolase"/>
</dbReference>
<feature type="binding site" evidence="4">
    <location>
        <position position="88"/>
    </location>
    <ligand>
        <name>substrate</name>
    </ligand>
</feature>
<organism evidence="6 7">
    <name type="scientific">Acidiplasma cupricumulans</name>
    <dbReference type="NCBI Taxonomy" id="312540"/>
    <lineage>
        <taxon>Archaea</taxon>
        <taxon>Methanobacteriati</taxon>
        <taxon>Thermoplasmatota</taxon>
        <taxon>Thermoplasmata</taxon>
        <taxon>Thermoplasmatales</taxon>
        <taxon>Ferroplasmaceae</taxon>
        <taxon>Acidiplasma</taxon>
    </lineage>
</organism>
<comment type="similarity">
    <text evidence="4">Belongs to the metallo-dependent hydrolases superfamily. DHOase family. Class I DHOase subfamily.</text>
</comment>
<dbReference type="SUPFAM" id="SSF51556">
    <property type="entry name" value="Metallo-dependent hydrolases"/>
    <property type="match status" value="1"/>
</dbReference>
<comment type="catalytic activity">
    <reaction evidence="4">
        <text>(S)-dihydroorotate + H2O = N-carbamoyl-L-aspartate + H(+)</text>
        <dbReference type="Rhea" id="RHEA:24296"/>
        <dbReference type="ChEBI" id="CHEBI:15377"/>
        <dbReference type="ChEBI" id="CHEBI:15378"/>
        <dbReference type="ChEBI" id="CHEBI:30864"/>
        <dbReference type="ChEBI" id="CHEBI:32814"/>
        <dbReference type="EC" id="3.5.2.3"/>
    </reaction>
</comment>
<dbReference type="PANTHER" id="PTHR43668">
    <property type="entry name" value="ALLANTOINASE"/>
    <property type="match status" value="1"/>
</dbReference>
<feature type="binding site" evidence="4">
    <location>
        <position position="169"/>
    </location>
    <ligand>
        <name>Zn(2+)</name>
        <dbReference type="ChEBI" id="CHEBI:29105"/>
        <label>2</label>
    </ligand>
</feature>
<feature type="binding site" evidence="4">
    <location>
        <position position="220"/>
    </location>
    <ligand>
        <name>Zn(2+)</name>
        <dbReference type="ChEBI" id="CHEBI:29105"/>
        <label>2</label>
    </ligand>
</feature>
<dbReference type="NCBIfam" id="NF002284">
    <property type="entry name" value="PRK01211.1"/>
    <property type="match status" value="1"/>
</dbReference>
<dbReference type="PANTHER" id="PTHR43668:SF2">
    <property type="entry name" value="ALLANTOINASE"/>
    <property type="match status" value="1"/>
</dbReference>
<dbReference type="Pfam" id="PF01979">
    <property type="entry name" value="Amidohydro_1"/>
    <property type="match status" value="2"/>
</dbReference>
<feature type="binding site" evidence="4">
    <location>
        <position position="281"/>
    </location>
    <ligand>
        <name>substrate</name>
    </ligand>
</feature>
<dbReference type="InterPro" id="IPR002195">
    <property type="entry name" value="Dihydroorotase_CS"/>
</dbReference>
<keyword evidence="2 4" id="KW-0378">Hydrolase</keyword>
<feature type="binding site" evidence="4">
    <location>
        <position position="136"/>
    </location>
    <ligand>
        <name>Zn(2+)</name>
        <dbReference type="ChEBI" id="CHEBI:29105"/>
        <label>2</label>
    </ligand>
</feature>
<dbReference type="GO" id="GO:0008270">
    <property type="term" value="F:zinc ion binding"/>
    <property type="evidence" value="ECO:0007669"/>
    <property type="project" value="UniProtKB-UniRule"/>
</dbReference>
<dbReference type="InterPro" id="IPR004722">
    <property type="entry name" value="DHOase"/>
</dbReference>
<name>A0A0Q0VRK6_9ARCH</name>
<dbReference type="GO" id="GO:0004151">
    <property type="term" value="F:dihydroorotase activity"/>
    <property type="evidence" value="ECO:0007669"/>
    <property type="project" value="UniProtKB-UniRule"/>
</dbReference>
<protein>
    <recommendedName>
        <fullName evidence="4">Dihydroorotase</fullName>
        <shortName evidence="4">DHOase</shortName>
        <ecNumber evidence="4">3.5.2.3</ecNumber>
    </recommendedName>
</protein>
<feature type="binding site" evidence="4">
    <location>
        <position position="56"/>
    </location>
    <ligand>
        <name>Zn(2+)</name>
        <dbReference type="ChEBI" id="CHEBI:29105"/>
        <label>1</label>
    </ligand>
</feature>
<dbReference type="HAMAP" id="MF_00220_A">
    <property type="entry name" value="PyrC_classI_A"/>
    <property type="match status" value="1"/>
</dbReference>
<dbReference type="InterPro" id="IPR050138">
    <property type="entry name" value="DHOase/Allantoinase_Hydrolase"/>
</dbReference>